<gene>
    <name evidence="1" type="ORF">Gogos_004591</name>
</gene>
<keyword evidence="2" id="KW-1185">Reference proteome</keyword>
<evidence type="ECO:0000313" key="2">
    <source>
        <dbReference type="Proteomes" id="UP000593579"/>
    </source>
</evidence>
<organism evidence="1 2">
    <name type="scientific">Gossypium gossypioides</name>
    <name type="common">Mexican cotton</name>
    <name type="synonym">Selera gossypioides</name>
    <dbReference type="NCBI Taxonomy" id="34282"/>
    <lineage>
        <taxon>Eukaryota</taxon>
        <taxon>Viridiplantae</taxon>
        <taxon>Streptophyta</taxon>
        <taxon>Embryophyta</taxon>
        <taxon>Tracheophyta</taxon>
        <taxon>Spermatophyta</taxon>
        <taxon>Magnoliopsida</taxon>
        <taxon>eudicotyledons</taxon>
        <taxon>Gunneridae</taxon>
        <taxon>Pentapetalae</taxon>
        <taxon>rosids</taxon>
        <taxon>malvids</taxon>
        <taxon>Malvales</taxon>
        <taxon>Malvaceae</taxon>
        <taxon>Malvoideae</taxon>
        <taxon>Gossypium</taxon>
    </lineage>
</organism>
<evidence type="ECO:0000313" key="1">
    <source>
        <dbReference type="EMBL" id="MBA0747699.1"/>
    </source>
</evidence>
<sequence length="26" mass="3236">MFIQKENKIMQRTMLKAYRHISLKAR</sequence>
<accession>A0A7J9CGU7</accession>
<reference evidence="1 2" key="1">
    <citation type="journal article" date="2019" name="Genome Biol. Evol.">
        <title>Insights into the evolution of the New World diploid cottons (Gossypium, subgenus Houzingenia) based on genome sequencing.</title>
        <authorList>
            <person name="Grover C.E."/>
            <person name="Arick M.A. 2nd"/>
            <person name="Thrash A."/>
            <person name="Conover J.L."/>
            <person name="Sanders W.S."/>
            <person name="Peterson D.G."/>
            <person name="Frelichowski J.E."/>
            <person name="Scheffler J.A."/>
            <person name="Scheffler B.E."/>
            <person name="Wendel J.F."/>
        </authorList>
    </citation>
    <scope>NUCLEOTIDE SEQUENCE [LARGE SCALE GENOMIC DNA]</scope>
    <source>
        <strain evidence="1">5</strain>
        <tissue evidence="1">Leaf</tissue>
    </source>
</reference>
<name>A0A7J9CGU7_GOSGO</name>
<dbReference type="EMBL" id="JABEZY010000010">
    <property type="protein sequence ID" value="MBA0747699.1"/>
    <property type="molecule type" value="Genomic_DNA"/>
</dbReference>
<proteinExistence type="predicted"/>
<dbReference type="AlphaFoldDB" id="A0A7J9CGU7"/>
<protein>
    <submittedName>
        <fullName evidence="1">Uncharacterized protein</fullName>
    </submittedName>
</protein>
<comment type="caution">
    <text evidence="1">The sequence shown here is derived from an EMBL/GenBank/DDBJ whole genome shotgun (WGS) entry which is preliminary data.</text>
</comment>
<dbReference type="Proteomes" id="UP000593579">
    <property type="component" value="Unassembled WGS sequence"/>
</dbReference>